<keyword evidence="5 7" id="KW-0482">Metalloprotease</keyword>
<dbReference type="Pfam" id="PF21216">
    <property type="entry name" value="PepQ_N"/>
    <property type="match status" value="1"/>
</dbReference>
<comment type="similarity">
    <text evidence="7">Belongs to the peptidase M24B family. Bacterial-type prolidase subfamily.</text>
</comment>
<dbReference type="Gene3D" id="3.90.230.10">
    <property type="entry name" value="Creatinase/methionine aminopeptidase superfamily"/>
    <property type="match status" value="1"/>
</dbReference>
<reference evidence="10 11" key="1">
    <citation type="submission" date="2019-07" db="EMBL/GenBank/DDBJ databases">
        <authorList>
            <person name="Yang M."/>
            <person name="Zhao D."/>
            <person name="Xiang H."/>
        </authorList>
    </citation>
    <scope>NUCLEOTIDE SEQUENCE [LARGE SCALE GENOMIC DNA]</scope>
    <source>
        <strain evidence="10 11">IM1326</strain>
    </source>
</reference>
<dbReference type="Pfam" id="PF00557">
    <property type="entry name" value="Peptidase_M24"/>
    <property type="match status" value="1"/>
</dbReference>
<evidence type="ECO:0000256" key="6">
    <source>
        <dbReference type="ARBA" id="ARBA00023211"/>
    </source>
</evidence>
<dbReference type="InterPro" id="IPR036005">
    <property type="entry name" value="Creatinase/aminopeptidase-like"/>
</dbReference>
<gene>
    <name evidence="7 10" type="primary">pepQ</name>
    <name evidence="10" type="ORF">FM042_10915</name>
</gene>
<evidence type="ECO:0000259" key="9">
    <source>
        <dbReference type="Pfam" id="PF21216"/>
    </source>
</evidence>
<feature type="binding site" evidence="7">
    <location>
        <position position="376"/>
    </location>
    <ligand>
        <name>Mn(2+)</name>
        <dbReference type="ChEBI" id="CHEBI:29035"/>
        <label>1</label>
    </ligand>
</feature>
<dbReference type="PANTHER" id="PTHR43226:SF8">
    <property type="entry name" value="XAA-PRO DIPEPTIDASE"/>
    <property type="match status" value="1"/>
</dbReference>
<feature type="binding site" evidence="7">
    <location>
        <position position="412"/>
    </location>
    <ligand>
        <name>Mn(2+)</name>
        <dbReference type="ChEBI" id="CHEBI:29035"/>
        <label>1</label>
    </ligand>
</feature>
<dbReference type="GO" id="GO:0004177">
    <property type="term" value="F:aminopeptidase activity"/>
    <property type="evidence" value="ECO:0007669"/>
    <property type="project" value="TreeGrafter"/>
</dbReference>
<feature type="domain" description="Peptidase M24" evidence="8">
    <location>
        <begin position="163"/>
        <end position="419"/>
    </location>
</feature>
<dbReference type="EC" id="3.4.13.9" evidence="7"/>
<keyword evidence="4 7" id="KW-0224">Dipeptidase</keyword>
<comment type="cofactor">
    <cofactor evidence="7">
        <name>Mn(2+)</name>
        <dbReference type="ChEBI" id="CHEBI:29035"/>
    </cofactor>
    <text evidence="7">Binds 2 manganese ions per subunit.</text>
</comment>
<dbReference type="InterPro" id="IPR052433">
    <property type="entry name" value="X-Pro_dipept-like"/>
</dbReference>
<feature type="domain" description="Xaa-Pro dipeptidase N-terminal" evidence="9">
    <location>
        <begin position="3"/>
        <end position="151"/>
    </location>
</feature>
<dbReference type="OrthoDB" id="9806388at2"/>
<dbReference type="RefSeq" id="WP_143236480.1">
    <property type="nucleotide sequence ID" value="NZ_VJWL01000004.1"/>
</dbReference>
<accession>A0A552WZA8</accession>
<evidence type="ECO:0000256" key="7">
    <source>
        <dbReference type="HAMAP-Rule" id="MF_01279"/>
    </source>
</evidence>
<comment type="caution">
    <text evidence="10">The sequence shown here is derived from an EMBL/GenBank/DDBJ whole genome shotgun (WGS) entry which is preliminary data.</text>
</comment>
<evidence type="ECO:0000256" key="4">
    <source>
        <dbReference type="ARBA" id="ARBA00022997"/>
    </source>
</evidence>
<proteinExistence type="inferred from homology"/>
<dbReference type="InterPro" id="IPR048819">
    <property type="entry name" value="PepQ_N"/>
</dbReference>
<dbReference type="GO" id="GO:0008235">
    <property type="term" value="F:metalloexopeptidase activity"/>
    <property type="evidence" value="ECO:0007669"/>
    <property type="project" value="UniProtKB-UniRule"/>
</dbReference>
<dbReference type="InterPro" id="IPR001131">
    <property type="entry name" value="Peptidase_M24B_aminopep-P_CS"/>
</dbReference>
<dbReference type="Proteomes" id="UP000320359">
    <property type="component" value="Unassembled WGS sequence"/>
</dbReference>
<dbReference type="Gene3D" id="3.40.350.10">
    <property type="entry name" value="Creatinase/prolidase N-terminal domain"/>
    <property type="match status" value="1"/>
</dbReference>
<dbReference type="NCBIfam" id="NF010133">
    <property type="entry name" value="PRK13607.1"/>
    <property type="match status" value="1"/>
</dbReference>
<protein>
    <recommendedName>
        <fullName evidence="7">Xaa-Pro dipeptidase</fullName>
        <shortName evidence="7">X-Pro dipeptidase</shortName>
        <ecNumber evidence="7">3.4.13.9</ecNumber>
    </recommendedName>
    <alternativeName>
        <fullName evidence="7">Imidodipeptidase</fullName>
    </alternativeName>
    <alternativeName>
        <fullName evidence="7">Proline dipeptidase</fullName>
        <shortName evidence="7">Prolidase</shortName>
    </alternativeName>
</protein>
<keyword evidence="11" id="KW-1185">Reference proteome</keyword>
<feature type="binding site" evidence="7">
    <location>
        <position position="412"/>
    </location>
    <ligand>
        <name>Mn(2+)</name>
        <dbReference type="ChEBI" id="CHEBI:29035"/>
        <label>2</label>
    </ligand>
</feature>
<feature type="binding site" evidence="7">
    <location>
        <position position="240"/>
    </location>
    <ligand>
        <name>Mn(2+)</name>
        <dbReference type="ChEBI" id="CHEBI:29035"/>
        <label>2</label>
    </ligand>
</feature>
<dbReference type="InterPro" id="IPR000994">
    <property type="entry name" value="Pept_M24"/>
</dbReference>
<dbReference type="GO" id="GO:0005829">
    <property type="term" value="C:cytosol"/>
    <property type="evidence" value="ECO:0007669"/>
    <property type="project" value="TreeGrafter"/>
</dbReference>
<dbReference type="GO" id="GO:0046872">
    <property type="term" value="F:metal ion binding"/>
    <property type="evidence" value="ECO:0007669"/>
    <property type="project" value="UniProtKB-KW"/>
</dbReference>
<comment type="catalytic activity">
    <reaction evidence="7">
        <text>Xaa-L-Pro dipeptide + H2O = an L-alpha-amino acid + L-proline</text>
        <dbReference type="Rhea" id="RHEA:76407"/>
        <dbReference type="ChEBI" id="CHEBI:15377"/>
        <dbReference type="ChEBI" id="CHEBI:59869"/>
        <dbReference type="ChEBI" id="CHEBI:60039"/>
        <dbReference type="ChEBI" id="CHEBI:195196"/>
        <dbReference type="EC" id="3.4.13.9"/>
    </reaction>
</comment>
<dbReference type="InterPro" id="IPR022846">
    <property type="entry name" value="X_Pro_dipept"/>
</dbReference>
<feature type="binding site" evidence="7">
    <location>
        <position position="251"/>
    </location>
    <ligand>
        <name>Mn(2+)</name>
        <dbReference type="ChEBI" id="CHEBI:29035"/>
        <label>2</label>
    </ligand>
</feature>
<dbReference type="GO" id="GO:0016795">
    <property type="term" value="F:phosphoric triester hydrolase activity"/>
    <property type="evidence" value="ECO:0007669"/>
    <property type="project" value="InterPro"/>
</dbReference>
<dbReference type="SUPFAM" id="SSF55920">
    <property type="entry name" value="Creatinase/aminopeptidase"/>
    <property type="match status" value="1"/>
</dbReference>
<keyword evidence="1 7" id="KW-0645">Protease</keyword>
<evidence type="ECO:0000256" key="3">
    <source>
        <dbReference type="ARBA" id="ARBA00022801"/>
    </source>
</evidence>
<keyword evidence="6 7" id="KW-0464">Manganese</keyword>
<feature type="binding site" evidence="7">
    <location>
        <position position="331"/>
    </location>
    <ligand>
        <name>Mn(2+)</name>
        <dbReference type="ChEBI" id="CHEBI:29035"/>
        <label>1</label>
    </ligand>
</feature>
<dbReference type="PANTHER" id="PTHR43226">
    <property type="entry name" value="XAA-PRO AMINOPEPTIDASE 3"/>
    <property type="match status" value="1"/>
</dbReference>
<comment type="function">
    <text evidence="7">Splits dipeptides with a prolyl residue in the C-terminal position.</text>
</comment>
<organism evidence="10 11">
    <name type="scientific">Aliidiomarina halalkaliphila</name>
    <dbReference type="NCBI Taxonomy" id="2593535"/>
    <lineage>
        <taxon>Bacteria</taxon>
        <taxon>Pseudomonadati</taxon>
        <taxon>Pseudomonadota</taxon>
        <taxon>Gammaproteobacteria</taxon>
        <taxon>Alteromonadales</taxon>
        <taxon>Idiomarinaceae</taxon>
        <taxon>Aliidiomarina</taxon>
    </lineage>
</organism>
<dbReference type="HAMAP" id="MF_01279">
    <property type="entry name" value="X_Pro_dipeptid"/>
    <property type="match status" value="1"/>
</dbReference>
<evidence type="ECO:0000259" key="8">
    <source>
        <dbReference type="Pfam" id="PF00557"/>
    </source>
</evidence>
<evidence type="ECO:0000256" key="2">
    <source>
        <dbReference type="ARBA" id="ARBA00022723"/>
    </source>
</evidence>
<dbReference type="PROSITE" id="PS00491">
    <property type="entry name" value="PROLINE_PEPTIDASE"/>
    <property type="match status" value="1"/>
</dbReference>
<feature type="binding site" evidence="7">
    <location>
        <position position="251"/>
    </location>
    <ligand>
        <name>Mn(2+)</name>
        <dbReference type="ChEBI" id="CHEBI:29035"/>
        <label>1</label>
    </ligand>
</feature>
<evidence type="ECO:0000313" key="10">
    <source>
        <dbReference type="EMBL" id="TRW48158.1"/>
    </source>
</evidence>
<keyword evidence="2 7" id="KW-0479">Metal-binding</keyword>
<dbReference type="GO" id="GO:0006508">
    <property type="term" value="P:proteolysis"/>
    <property type="evidence" value="ECO:0007669"/>
    <property type="project" value="UniProtKB-KW"/>
</dbReference>
<evidence type="ECO:0000256" key="1">
    <source>
        <dbReference type="ARBA" id="ARBA00022670"/>
    </source>
</evidence>
<name>A0A552WZA8_9GAMM</name>
<dbReference type="AlphaFoldDB" id="A0A552WZA8"/>
<dbReference type="EMBL" id="VJWL01000004">
    <property type="protein sequence ID" value="TRW48158.1"/>
    <property type="molecule type" value="Genomic_DNA"/>
</dbReference>
<sequence length="434" mass="49627">MSQYLDHLAVVQQRFDEALEATQFDSVLIYAGQPRYAFLDDNPYTFRVNPMFKYWIPVTESPKSFIFYRRGETPRVFLFQARDFWHAQPQLPPGEWQEACDVTLIDNIDQVRAALADELAHTALISDALEPVDSWSVKAHNPTALIDYLHFQRAIKTEWEKTNLRKANVLAVRGHEAAKAAFFAGKSELEISHAYYGAMKFRESQAPYNSIIGLNEHSAVLHYDVYETEAPAEHRSFLIDAGAYYNGYCADITRTYAAKDGFYKELVEAVDAAEQAIIAQIKPGVAYYDLHVDTHHRIAQILHEFGFFKVDANTIYERGYTSAFFPHGLGHYIGLQVHDVGGYLKNPQGETHARDARHPFLRLRREVEEGNVFTIEPGMYVVDQLLEEFDGNEDFNWNRINELRPYGGVRIEDSVIVTADGCENITRDAFASYK</sequence>
<dbReference type="GO" id="GO:0102009">
    <property type="term" value="F:proline dipeptidase activity"/>
    <property type="evidence" value="ECO:0007669"/>
    <property type="project" value="UniProtKB-EC"/>
</dbReference>
<keyword evidence="3 7" id="KW-0378">Hydrolase</keyword>
<dbReference type="InterPro" id="IPR029149">
    <property type="entry name" value="Creatin/AminoP/Spt16_N"/>
</dbReference>
<evidence type="ECO:0000313" key="11">
    <source>
        <dbReference type="Proteomes" id="UP000320359"/>
    </source>
</evidence>
<evidence type="ECO:0000256" key="5">
    <source>
        <dbReference type="ARBA" id="ARBA00023049"/>
    </source>
</evidence>